<dbReference type="Pfam" id="PF09758">
    <property type="entry name" value="FPL"/>
    <property type="match status" value="1"/>
</dbReference>
<organism evidence="4 5">
    <name type="scientific">Dimargaris cristalligena</name>
    <dbReference type="NCBI Taxonomy" id="215637"/>
    <lineage>
        <taxon>Eukaryota</taxon>
        <taxon>Fungi</taxon>
        <taxon>Fungi incertae sedis</taxon>
        <taxon>Zoopagomycota</taxon>
        <taxon>Kickxellomycotina</taxon>
        <taxon>Dimargaritomycetes</taxon>
        <taxon>Dimargaritales</taxon>
        <taxon>Dimargaritaceae</taxon>
        <taxon>Dimargaris</taxon>
    </lineage>
</organism>
<proteinExistence type="predicted"/>
<dbReference type="GO" id="GO:0005770">
    <property type="term" value="C:late endosome"/>
    <property type="evidence" value="ECO:0007669"/>
    <property type="project" value="TreeGrafter"/>
</dbReference>
<dbReference type="GO" id="GO:0006914">
    <property type="term" value="P:autophagy"/>
    <property type="evidence" value="ECO:0007669"/>
    <property type="project" value="UniProtKB-KW"/>
</dbReference>
<accession>A0A4P9ZQI4</accession>
<gene>
    <name evidence="4" type="ORF">BJ085DRAFT_40008</name>
</gene>
<evidence type="ECO:0000313" key="5">
    <source>
        <dbReference type="Proteomes" id="UP000268162"/>
    </source>
</evidence>
<evidence type="ECO:0000256" key="1">
    <source>
        <dbReference type="ARBA" id="ARBA00023006"/>
    </source>
</evidence>
<dbReference type="GO" id="GO:0007034">
    <property type="term" value="P:vacuolar transport"/>
    <property type="evidence" value="ECO:0007669"/>
    <property type="project" value="TreeGrafter"/>
</dbReference>
<dbReference type="GO" id="GO:0016197">
    <property type="term" value="P:endosomal transport"/>
    <property type="evidence" value="ECO:0007669"/>
    <property type="project" value="TreeGrafter"/>
</dbReference>
<dbReference type="Proteomes" id="UP000268162">
    <property type="component" value="Unassembled WGS sequence"/>
</dbReference>
<dbReference type="STRING" id="215637.A0A4P9ZQI4"/>
<sequence length="881" mass="98982">MFPKWFLGSTSSVPLSPKEQYMRKIESLDRSLASFTPHSDTQLVIEKIRQLSEVLIYCDRHHPELLGYFLEKQMHHRFFSLLNRDMSLEVLLQFLQTLSIIVDSVKSENFMFYLLSNNYINKIILFPHDFGNDEVLAYYVSFLKTLSLRLNDATIPFFFNAKSSDFPLYTSAIRFFDHSDTMVRIAVKSITLNVYRTMTPEILTLVMDHPSCRTYFYGLIRSIRRKHDVVYKLVLKAGSNHSQMNQVLEEHLETIAYINDVFGLGVHTINLTLAQTLRTELLYPVLLTSLLDFQMKPHTDALQSQAHVSLVFLNHLVMTLKYPSVINEVATMLFSNEQRELISMNGDEVTPVVDYRFYLRRDQPTDALILPFISLCYFLLINKAISPSILAQTSLCPRRLSRTKDILHSLMGSVDTASQSPRDQAAIESTSVEQQDPVASGRTSPGPDYSLPFDIPSDGSPEQAACLFPHPTRHRSRNVTNLLLALLTETEWSNRPIALDLCATVLGELTRTADPVQIVCSPHTQLLRDTQRWCHDELRAYFANPDSDLGAVVSELRQLNTRTFEQRMFNAILDASVTFPEDLPFRHSATVQLRRTLHVSFFIHRFLPTTGTPTSPGISLSTSEFPTTPLSSATPPFRERQVINLDKHPHIPVVVHVQPQSQIFHGMVLSDDPTSLVVIKTQLDKPSQGTVVTAVPLADFYIERVPPSLHNTAMGRSNSMSSPSTGTSSFTGPLQTLGPPLSAFLPSRRQSSSSTASTQDRGEDSASTTASPPPLLPHRSTSSSRSSSITSPLALPPGRQLRLTGSYYRPSFANKGNQIGRLALTLHFKDTAAALYMESRFKQARAESRRAITDEIQQLFRIQPAPKPEPDIVDGTVASLF</sequence>
<dbReference type="PANTHER" id="PTHR21481:SF0">
    <property type="entry name" value="PROTEIN CLEC16A"/>
    <property type="match status" value="1"/>
</dbReference>
<evidence type="ECO:0000313" key="4">
    <source>
        <dbReference type="EMBL" id="RKP34892.1"/>
    </source>
</evidence>
<dbReference type="PANTHER" id="PTHR21481">
    <property type="entry name" value="PROTEIN CLEC16A"/>
    <property type="match status" value="1"/>
</dbReference>
<feature type="domain" description="FPL" evidence="3">
    <location>
        <begin position="48"/>
        <end position="195"/>
    </location>
</feature>
<evidence type="ECO:0000259" key="3">
    <source>
        <dbReference type="Pfam" id="PF09758"/>
    </source>
</evidence>
<feature type="region of interest" description="Disordered" evidence="2">
    <location>
        <begin position="413"/>
        <end position="449"/>
    </location>
</feature>
<keyword evidence="1" id="KW-0072">Autophagy</keyword>
<feature type="compositionally biased region" description="Polar residues" evidence="2">
    <location>
        <begin position="415"/>
        <end position="434"/>
    </location>
</feature>
<dbReference type="InterPro" id="IPR019155">
    <property type="entry name" value="CLEC16A/TT9_N"/>
</dbReference>
<dbReference type="GO" id="GO:1901096">
    <property type="term" value="P:regulation of autophagosome maturation"/>
    <property type="evidence" value="ECO:0007669"/>
    <property type="project" value="TreeGrafter"/>
</dbReference>
<name>A0A4P9ZQI4_9FUNG</name>
<dbReference type="EMBL" id="ML003032">
    <property type="protein sequence ID" value="RKP34892.1"/>
    <property type="molecule type" value="Genomic_DNA"/>
</dbReference>
<keyword evidence="5" id="KW-1185">Reference proteome</keyword>
<evidence type="ECO:0000256" key="2">
    <source>
        <dbReference type="SAM" id="MobiDB-lite"/>
    </source>
</evidence>
<feature type="compositionally biased region" description="Low complexity" evidence="2">
    <location>
        <begin position="747"/>
        <end position="759"/>
    </location>
</feature>
<feature type="compositionally biased region" description="Low complexity" evidence="2">
    <location>
        <begin position="777"/>
        <end position="792"/>
    </location>
</feature>
<dbReference type="GO" id="GO:0005794">
    <property type="term" value="C:Golgi apparatus"/>
    <property type="evidence" value="ECO:0007669"/>
    <property type="project" value="TreeGrafter"/>
</dbReference>
<protein>
    <recommendedName>
        <fullName evidence="3">FPL domain-containing protein</fullName>
    </recommendedName>
</protein>
<reference evidence="5" key="1">
    <citation type="journal article" date="2018" name="Nat. Microbiol.">
        <title>Leveraging single-cell genomics to expand the fungal tree of life.</title>
        <authorList>
            <person name="Ahrendt S.R."/>
            <person name="Quandt C.A."/>
            <person name="Ciobanu D."/>
            <person name="Clum A."/>
            <person name="Salamov A."/>
            <person name="Andreopoulos B."/>
            <person name="Cheng J.F."/>
            <person name="Woyke T."/>
            <person name="Pelin A."/>
            <person name="Henrissat B."/>
            <person name="Reynolds N.K."/>
            <person name="Benny G.L."/>
            <person name="Smith M.E."/>
            <person name="James T.Y."/>
            <person name="Grigoriev I.V."/>
        </authorList>
    </citation>
    <scope>NUCLEOTIDE SEQUENCE [LARGE SCALE GENOMIC DNA]</scope>
    <source>
        <strain evidence="5">RSA 468</strain>
    </source>
</reference>
<feature type="region of interest" description="Disordered" evidence="2">
    <location>
        <begin position="709"/>
        <end position="797"/>
    </location>
</feature>
<feature type="compositionally biased region" description="Low complexity" evidence="2">
    <location>
        <begin position="715"/>
        <end position="732"/>
    </location>
</feature>
<dbReference type="InterPro" id="IPR039272">
    <property type="entry name" value="CLEC16A/TT9"/>
</dbReference>
<dbReference type="AlphaFoldDB" id="A0A4P9ZQI4"/>